<feature type="binding site" evidence="3">
    <location>
        <position position="138"/>
    </location>
    <ligand>
        <name>a divalent metal cation</name>
        <dbReference type="ChEBI" id="CHEBI:60240"/>
    </ligand>
</feature>
<organism evidence="4 5">
    <name type="scientific">Tahibacter soli</name>
    <dbReference type="NCBI Taxonomy" id="2983605"/>
    <lineage>
        <taxon>Bacteria</taxon>
        <taxon>Pseudomonadati</taxon>
        <taxon>Pseudomonadota</taxon>
        <taxon>Gammaproteobacteria</taxon>
        <taxon>Lysobacterales</taxon>
        <taxon>Rhodanobacteraceae</taxon>
        <taxon>Tahibacter</taxon>
    </lineage>
</organism>
<comment type="similarity">
    <text evidence="1">Belongs to the DinB family.</text>
</comment>
<name>A0A9X3YG09_9GAMM</name>
<evidence type="ECO:0000256" key="3">
    <source>
        <dbReference type="PIRSR" id="PIRSR607837-1"/>
    </source>
</evidence>
<dbReference type="SUPFAM" id="SSF109854">
    <property type="entry name" value="DinB/YfiT-like putative metalloenzymes"/>
    <property type="match status" value="1"/>
</dbReference>
<evidence type="ECO:0000313" key="5">
    <source>
        <dbReference type="Proteomes" id="UP001139971"/>
    </source>
</evidence>
<protein>
    <submittedName>
        <fullName evidence="4">DinB family protein</fullName>
    </submittedName>
</protein>
<dbReference type="PANTHER" id="PTHR37302:SF1">
    <property type="entry name" value="PROTEIN DINB"/>
    <property type="match status" value="1"/>
</dbReference>
<gene>
    <name evidence="4" type="ORF">OD750_001790</name>
</gene>
<evidence type="ECO:0000256" key="1">
    <source>
        <dbReference type="ARBA" id="ARBA00008635"/>
    </source>
</evidence>
<feature type="binding site" evidence="3">
    <location>
        <position position="134"/>
    </location>
    <ligand>
        <name>a divalent metal cation</name>
        <dbReference type="ChEBI" id="CHEBI:60240"/>
    </ligand>
</feature>
<dbReference type="Gene3D" id="1.20.120.450">
    <property type="entry name" value="dinb family like domain"/>
    <property type="match status" value="1"/>
</dbReference>
<dbReference type="Proteomes" id="UP001139971">
    <property type="component" value="Unassembled WGS sequence"/>
</dbReference>
<dbReference type="RefSeq" id="WP_263543706.1">
    <property type="nucleotide sequence ID" value="NZ_JAOVZO020000001.1"/>
</dbReference>
<dbReference type="InterPro" id="IPR007837">
    <property type="entry name" value="DinB"/>
</dbReference>
<dbReference type="EMBL" id="JAOVZO020000001">
    <property type="protein sequence ID" value="MDC8011272.1"/>
    <property type="molecule type" value="Genomic_DNA"/>
</dbReference>
<keyword evidence="5" id="KW-1185">Reference proteome</keyword>
<proteinExistence type="inferred from homology"/>
<sequence length="172" mass="19618">MDLHQHLKLMADYHRWAFDRLYAEVDRLSDADYRRDCGQFFRSVHGTLNHLLLVEHLWQARLAHTVFAASGLDAELETDRAALKRRLLDFATGWRAFVDALTPEQVAGDLAYVSLAGDAYELPYATLVLHVFNHATHHRGQVSIALVQLGQAAPVMDLPYFLNDLPRERLRG</sequence>
<feature type="binding site" evidence="3">
    <location>
        <position position="50"/>
    </location>
    <ligand>
        <name>a divalent metal cation</name>
        <dbReference type="ChEBI" id="CHEBI:60240"/>
    </ligand>
</feature>
<dbReference type="PANTHER" id="PTHR37302">
    <property type="entry name" value="SLR1116 PROTEIN"/>
    <property type="match status" value="1"/>
</dbReference>
<dbReference type="Pfam" id="PF05163">
    <property type="entry name" value="DinB"/>
    <property type="match status" value="1"/>
</dbReference>
<evidence type="ECO:0000256" key="2">
    <source>
        <dbReference type="ARBA" id="ARBA00022723"/>
    </source>
</evidence>
<comment type="caution">
    <text evidence="4">The sequence shown here is derived from an EMBL/GenBank/DDBJ whole genome shotgun (WGS) entry which is preliminary data.</text>
</comment>
<accession>A0A9X3YG09</accession>
<keyword evidence="2 3" id="KW-0479">Metal-binding</keyword>
<reference evidence="4" key="1">
    <citation type="submission" date="2023-02" db="EMBL/GenBank/DDBJ databases">
        <title>Tahibacter soli sp. nov. isolated from soil.</title>
        <authorList>
            <person name="Baek J.H."/>
            <person name="Lee J.K."/>
            <person name="Choi D.G."/>
            <person name="Jeon C.O."/>
        </authorList>
    </citation>
    <scope>NUCLEOTIDE SEQUENCE</scope>
    <source>
        <strain evidence="4">BL</strain>
    </source>
</reference>
<dbReference type="GO" id="GO:0046872">
    <property type="term" value="F:metal ion binding"/>
    <property type="evidence" value="ECO:0007669"/>
    <property type="project" value="UniProtKB-KW"/>
</dbReference>
<evidence type="ECO:0000313" key="4">
    <source>
        <dbReference type="EMBL" id="MDC8011272.1"/>
    </source>
</evidence>
<dbReference type="InterPro" id="IPR034660">
    <property type="entry name" value="DinB/YfiT-like"/>
</dbReference>
<dbReference type="AlphaFoldDB" id="A0A9X3YG09"/>